<dbReference type="PANTHER" id="PTHR30349">
    <property type="entry name" value="PHAGE INTEGRASE-RELATED"/>
    <property type="match status" value="1"/>
</dbReference>
<accession>A0ABW6JDG2</accession>
<keyword evidence="7" id="KW-1185">Reference proteome</keyword>
<dbReference type="SUPFAM" id="SSF56349">
    <property type="entry name" value="DNA breaking-rejoining enzymes"/>
    <property type="match status" value="1"/>
</dbReference>
<comment type="caution">
    <text evidence="6">The sequence shown here is derived from an EMBL/GenBank/DDBJ whole genome shotgun (WGS) entry which is preliminary data.</text>
</comment>
<dbReference type="InterPro" id="IPR013762">
    <property type="entry name" value="Integrase-like_cat_sf"/>
</dbReference>
<evidence type="ECO:0000256" key="2">
    <source>
        <dbReference type="ARBA" id="ARBA00023172"/>
    </source>
</evidence>
<dbReference type="InterPro" id="IPR011010">
    <property type="entry name" value="DNA_brk_join_enz"/>
</dbReference>
<evidence type="ECO:0000256" key="1">
    <source>
        <dbReference type="ARBA" id="ARBA00023125"/>
    </source>
</evidence>
<dbReference type="InterPro" id="IPR002104">
    <property type="entry name" value="Integrase_catalytic"/>
</dbReference>
<evidence type="ECO:0000313" key="7">
    <source>
        <dbReference type="Proteomes" id="UP001600650"/>
    </source>
</evidence>
<organism evidence="6 7">
    <name type="scientific">Streptomyces cellulosae</name>
    <dbReference type="NCBI Taxonomy" id="1968"/>
    <lineage>
        <taxon>Bacteria</taxon>
        <taxon>Bacillati</taxon>
        <taxon>Actinomycetota</taxon>
        <taxon>Actinomycetes</taxon>
        <taxon>Kitasatosporales</taxon>
        <taxon>Streptomycetaceae</taxon>
        <taxon>Streptomyces</taxon>
    </lineage>
</organism>
<dbReference type="Pfam" id="PF00589">
    <property type="entry name" value="Phage_integrase"/>
    <property type="match status" value="1"/>
</dbReference>
<keyword evidence="1 3" id="KW-0238">DNA-binding</keyword>
<name>A0ABW6JDG2_STRCE</name>
<dbReference type="PANTHER" id="PTHR30349:SF81">
    <property type="entry name" value="TYROSINE RECOMBINASE XERC"/>
    <property type="match status" value="1"/>
</dbReference>
<protein>
    <submittedName>
        <fullName evidence="6">Tyrosine-type recombinase/integrase</fullName>
    </submittedName>
</protein>
<sequence length="365" mass="41419">MSLSTEVEVRSPRATLAQLAADPREKWPLHARRLYEWLTEHYGLDDPLPTLAAGWIAHQRSENTQRAYARGFRTFDEFAREMGVHPMGFTFMLADTFRLHLETAPTWVRVKGGKRWQMQRTGPPYSDASRANTLSATSSFFDYLDMVSDDQTHRKNPFFAVPRPVLDRDYSPTVGLTQAQVAKLLRTARDEHHPAVYRMRTYALLLTLYTVCLRTDSLLAANVEDLGYDQGHHVLRVKVKGGSTINKAVPPHTWDTLHTYLGGRKTGPLFVAVAGSRLTEQSAWRTIKAVARRAGLSSEVHLHAVKHWAVTHALQKPGAKLERVQDWADHNDPRTTRRYDRRRGLLDDSPAYGVSQDMVASLIDE</sequence>
<dbReference type="Gene3D" id="1.10.150.130">
    <property type="match status" value="1"/>
</dbReference>
<dbReference type="PROSITE" id="PS51900">
    <property type="entry name" value="CB"/>
    <property type="match status" value="1"/>
</dbReference>
<feature type="domain" description="Core-binding (CB)" evidence="5">
    <location>
        <begin position="46"/>
        <end position="145"/>
    </location>
</feature>
<feature type="domain" description="Tyr recombinase" evidence="4">
    <location>
        <begin position="171"/>
        <end position="352"/>
    </location>
</feature>
<dbReference type="RefSeq" id="WP_381726194.1">
    <property type="nucleotide sequence ID" value="NZ_JBHVBU010000021.1"/>
</dbReference>
<dbReference type="InterPro" id="IPR050090">
    <property type="entry name" value="Tyrosine_recombinase_XerCD"/>
</dbReference>
<evidence type="ECO:0000256" key="3">
    <source>
        <dbReference type="PROSITE-ProRule" id="PRU01248"/>
    </source>
</evidence>
<keyword evidence="2" id="KW-0233">DNA recombination</keyword>
<proteinExistence type="predicted"/>
<evidence type="ECO:0000259" key="5">
    <source>
        <dbReference type="PROSITE" id="PS51900"/>
    </source>
</evidence>
<evidence type="ECO:0000313" key="6">
    <source>
        <dbReference type="EMBL" id="MFE7963391.1"/>
    </source>
</evidence>
<dbReference type="InterPro" id="IPR044068">
    <property type="entry name" value="CB"/>
</dbReference>
<dbReference type="Proteomes" id="UP001600650">
    <property type="component" value="Unassembled WGS sequence"/>
</dbReference>
<dbReference type="PROSITE" id="PS51898">
    <property type="entry name" value="TYR_RECOMBINASE"/>
    <property type="match status" value="1"/>
</dbReference>
<dbReference type="Gene3D" id="1.10.443.10">
    <property type="entry name" value="Intergrase catalytic core"/>
    <property type="match status" value="1"/>
</dbReference>
<evidence type="ECO:0000259" key="4">
    <source>
        <dbReference type="PROSITE" id="PS51898"/>
    </source>
</evidence>
<gene>
    <name evidence="6" type="ORF">ACFU0X_10110</name>
</gene>
<dbReference type="InterPro" id="IPR010998">
    <property type="entry name" value="Integrase_recombinase_N"/>
</dbReference>
<reference evidence="6 7" key="1">
    <citation type="submission" date="2024-09" db="EMBL/GenBank/DDBJ databases">
        <title>The Natural Products Discovery Center: Release of the First 8490 Sequenced Strains for Exploring Actinobacteria Biosynthetic Diversity.</title>
        <authorList>
            <person name="Kalkreuter E."/>
            <person name="Kautsar S.A."/>
            <person name="Yang D."/>
            <person name="Bader C.D."/>
            <person name="Teijaro C.N."/>
            <person name="Fluegel L."/>
            <person name="Davis C.M."/>
            <person name="Simpson J.R."/>
            <person name="Lauterbach L."/>
            <person name="Steele A.D."/>
            <person name="Gui C."/>
            <person name="Meng S."/>
            <person name="Li G."/>
            <person name="Viehrig K."/>
            <person name="Ye F."/>
            <person name="Su P."/>
            <person name="Kiefer A.F."/>
            <person name="Nichols A."/>
            <person name="Cepeda A.J."/>
            <person name="Yan W."/>
            <person name="Fan B."/>
            <person name="Jiang Y."/>
            <person name="Adhikari A."/>
            <person name="Zheng C.-J."/>
            <person name="Schuster L."/>
            <person name="Cowan T.M."/>
            <person name="Smanski M.J."/>
            <person name="Chevrette M.G."/>
            <person name="De Carvalho L.P.S."/>
            <person name="Shen B."/>
        </authorList>
    </citation>
    <scope>NUCLEOTIDE SEQUENCE [LARGE SCALE GENOMIC DNA]</scope>
    <source>
        <strain evidence="6 7">NPDC057399</strain>
    </source>
</reference>
<dbReference type="EMBL" id="JBHVBU010000021">
    <property type="protein sequence ID" value="MFE7963391.1"/>
    <property type="molecule type" value="Genomic_DNA"/>
</dbReference>